<name>G0WV82_STRVR</name>
<dbReference type="FunFam" id="3.40.50.980:FF:000001">
    <property type="entry name" value="Non-ribosomal peptide synthetase"/>
    <property type="match status" value="1"/>
</dbReference>
<dbReference type="InterPro" id="IPR001242">
    <property type="entry name" value="Condensation_dom"/>
</dbReference>
<dbReference type="FunFam" id="3.40.50.12780:FF:000012">
    <property type="entry name" value="Non-ribosomal peptide synthetase"/>
    <property type="match status" value="1"/>
</dbReference>
<feature type="domain" description="Carrier" evidence="6">
    <location>
        <begin position="977"/>
        <end position="1052"/>
    </location>
</feature>
<dbReference type="Gene3D" id="3.30.559.30">
    <property type="entry name" value="Nonribosomal peptide synthetase, condensation domain"/>
    <property type="match status" value="2"/>
</dbReference>
<dbReference type="Gene3D" id="2.30.38.10">
    <property type="entry name" value="Luciferase, Domain 3"/>
    <property type="match status" value="2"/>
</dbReference>
<dbReference type="PROSITE" id="PS00012">
    <property type="entry name" value="PHOSPHOPANTETHEINE"/>
    <property type="match status" value="1"/>
</dbReference>
<reference evidence="7" key="1">
    <citation type="submission" date="2010-07" db="EMBL/GenBank/DDBJ databases">
        <authorList>
            <person name="Yin X.H."/>
        </authorList>
    </citation>
    <scope>NUCLEOTIDE SEQUENCE</scope>
    <source>
        <strain evidence="7">ATCC 29814</strain>
    </source>
</reference>
<dbReference type="GO" id="GO:0008610">
    <property type="term" value="P:lipid biosynthetic process"/>
    <property type="evidence" value="ECO:0007669"/>
    <property type="project" value="UniProtKB-ARBA"/>
</dbReference>
<evidence type="ECO:0000313" key="7">
    <source>
        <dbReference type="EMBL" id="AEG64698.1"/>
    </source>
</evidence>
<dbReference type="InterPro" id="IPR025110">
    <property type="entry name" value="AMP-bd_C"/>
</dbReference>
<dbReference type="Gene3D" id="3.40.50.980">
    <property type="match status" value="4"/>
</dbReference>
<dbReference type="Pfam" id="PF00668">
    <property type="entry name" value="Condensation"/>
    <property type="match status" value="2"/>
</dbReference>
<dbReference type="PANTHER" id="PTHR45527">
    <property type="entry name" value="NONRIBOSOMAL PEPTIDE SYNTHETASE"/>
    <property type="match status" value="1"/>
</dbReference>
<dbReference type="InterPro" id="IPR036736">
    <property type="entry name" value="ACP-like_sf"/>
</dbReference>
<sequence>MATQPTRRAPSGGLQDILPLAPLQEGMLFHSAYDDSGPDVYLVQDAIDLEGPLDTDALQAACRTLLRRHDNLRAAFRYQGVQRPVQLIPHEVQLPWEELDLTGLPEAERIVAADRALEEDRLRRFDLGKPPLMRFTLMRLGEGRHRFVLTTHHILLDGWSWPLMVRELLALYATRGDDSSLPRVPPFRDYLRWLAAQDKEAALGAWRDSLAGLDGPTLVAPRAGRPKRVPVRLHTELDQETYDRLAALTRERALTLNSLVQGAWAVVLGGLTGRDDVVFGATVSGRPPEIPGVETMVGLFINTLPVRVRLNPGEPLLDTVARVQQEQTRLQPHQQVSLAEVGRLTGAGELFDTTMVFENYPLDVGADSAGPDGFGGLKVTGSRNRDAAHYPLALVAVGRGGLRFRLDHQPDVIPEADARALLDRLVRLLRSVAADPARPTGRLDLLSDAERDTVLALGKGADVPVPAVSVPEAFRAQAARTPGAIAVQYGADTLDYATLDARSDALARRLTDLGVGAETPVALLMDRSPAVVVSVLAVLKAGGAYVPLRHRDPADRLRTLAQLAGVSLALTDPAHAGLAEEIGLTGVTVDADGPLDEPAPRPDHLPIPADRLAYVIHTSGSTGTPKGVAATHRHILELAHDRAFANGAHTRVLVHSPHAFDASTYEMWVPLLNGGTIVVAPPGDLDPELLGKTLAEHAITGLFLTTGLFQLVADEAPEHFAGLKELWTGGEAVPAESMRRVMRACPDTTVIDVYGPTETTCFAMRHVLPTGEPVPDSVPIGTALDNTRLLVLDAGLRPVPRGTDGELYIAGAGLARGYWHRPGITAERFVADPYGPAGSRMYRTGDLVRWNARGAVEYVGRADEQVKIRGFRIELGEIEAVLGRHQDVAHAVVTVHEPRPADKRLVAHLVPEHGAAPSPAELRTHIAAVLPDYMVPTAFVTLDALPLTGNGKVDRKALPAPDAEPAAGTAATSVRRAPRTPQEEILAGLFAELLGLASVGIDDDFFELGGHSLLATRLAGRIRSVLGAELAVRQLFETPTVAGLARALGTAGAARTALAPAEPRPDRVPASFAQRRLWFLHRFEGPSPTYNIPFALRLTGEVDGAALREALADVADRHESLRTVFAEDAEGPYQIVRQGEEARPELTVVPAVAEGDLDGRIAEAAGYAFELSAELPLRAWLLETGEHQHVLVLLVHHIAGDGWSVPLLARDLIAAYTARLAYGGAPDWRPLPVQYADYSLWQAAVLGSEDDESSPIARQLAYWKQTLAGLPEELPLPADRSRPARSAHQGDRVRYEVPAPLYERVRSLARATQASPFMVLQAAVATLLTRLGAGTDIPLGTPIAGRTDDALDDLVGFFVNTLVLRTDTSGNPTFRELIARVRETDLAAYAHQDLPFERLVEALNPTRSQSRHPLFQTMLTFNNTAQRPAAERDAAATPGGLAVESMGTQTTTAKFDLLLSFAERHGPDGALDGLSAGLEFATDLFDRETAEGLVARLLSLLDTLTQDPQRRIGQAQLLTEAERGELLAGWDGPAHPAPAAPLPARFETAAARTPQAVAVETPEGVLTYGELNARANRLARLLVERGAGPEDLVAVAMPRGAELVTALVAILKAGAGYLPVDPTYPADRVTYMLEDARPALVLTTGDLAAALPDAFAGRTIAVDDPATARLTHADGDLTDAERTAPLDPAHPAYVIYTSGSTGRPKGVTMPAGALGNLLDWHERALPGGGQDTRVAQFTAVSFDVSVQETLSALLSGRTLVVCPEDIRRDPARLAEWLHERRIQELYAPNLVIEAVCEAAGAQGLQLPHLTDLIQAGEALTPHGAIRTFCAARPGVRLHNHYGPAETHVVTAHRLAADPAAWTPAPPIGTPVDNTAVRLLDPWLNPVPDGVPGELYIAGSALARGYLGRADRTAERFVPDPYGPPGTRMYRTGDLTRRTRDGQLLYLGRTDAQVKIRGFRIEPGEIEAILTTAPGVAQAAVIVREDRPGDRRLVGYPVLEPAVLREHTAQQLPDHMVPAAFVTLGALPLTPNGKLDRAALPAPEYSAGAASRPPLTPEERALCALFADILGIEQVGADDGFFELGGHSFLAARLVGRIREEMGGELPVRSVFDAPTPAALARLLTAGASADVPATDRGATGALLPLRGRGSATPLFFLHPGGGFSWCYSGLVRQLPPDVPVYGIQARGLEGAGALPASLEDMAEDYLAVIRSVQPHGPYRLAGWSFGGLTAQALAVRLRAEGEEVGMLAILDSYPPGEHTDTSDPVEHEVVASNLQAMGFTVDMDELIADQEGVLVRFREFLQAGNHPMAHLDHLETQDVLAIKDVYVNNVRIMRRFRPQFFDGDMLFVSAERKPEEHRETLLNVSLWQPLVGGSIEICPIDSDHGNLMTDTRHVARIGRFLADRL</sequence>
<accession>G0WV82</accession>
<evidence type="ECO:0000256" key="1">
    <source>
        <dbReference type="ARBA" id="ARBA00001957"/>
    </source>
</evidence>
<feature type="region of interest" description="Disordered" evidence="5">
    <location>
        <begin position="958"/>
        <end position="978"/>
    </location>
</feature>
<organism evidence="7">
    <name type="scientific">Streptomyces viridochromogenes</name>
    <dbReference type="NCBI Taxonomy" id="1938"/>
    <lineage>
        <taxon>Bacteria</taxon>
        <taxon>Bacillati</taxon>
        <taxon>Actinomycetota</taxon>
        <taxon>Actinomycetes</taxon>
        <taxon>Kitasatosporales</taxon>
        <taxon>Streptomycetaceae</taxon>
        <taxon>Streptomyces</taxon>
    </lineage>
</organism>
<dbReference type="InterPro" id="IPR023213">
    <property type="entry name" value="CAT-like_dom_sf"/>
</dbReference>
<dbReference type="Gene3D" id="3.30.300.30">
    <property type="match status" value="2"/>
</dbReference>
<dbReference type="SUPFAM" id="SSF56801">
    <property type="entry name" value="Acetyl-CoA synthetase-like"/>
    <property type="match status" value="2"/>
</dbReference>
<dbReference type="InterPro" id="IPR009081">
    <property type="entry name" value="PP-bd_ACP"/>
</dbReference>
<keyword evidence="4" id="KW-0597">Phosphoprotein</keyword>
<evidence type="ECO:0000256" key="3">
    <source>
        <dbReference type="ARBA" id="ARBA00022450"/>
    </source>
</evidence>
<proteinExistence type="inferred from homology"/>
<dbReference type="InterPro" id="IPR020845">
    <property type="entry name" value="AMP-binding_CS"/>
</dbReference>
<feature type="domain" description="Carrier" evidence="6">
    <location>
        <begin position="2052"/>
        <end position="2127"/>
    </location>
</feature>
<dbReference type="InterPro" id="IPR045851">
    <property type="entry name" value="AMP-bd_C_sf"/>
</dbReference>
<dbReference type="GO" id="GO:0043041">
    <property type="term" value="P:amino acid activation for nonribosomal peptide biosynthetic process"/>
    <property type="evidence" value="ECO:0007669"/>
    <property type="project" value="TreeGrafter"/>
</dbReference>
<dbReference type="GO" id="GO:0005829">
    <property type="term" value="C:cytosol"/>
    <property type="evidence" value="ECO:0007669"/>
    <property type="project" value="TreeGrafter"/>
</dbReference>
<dbReference type="FunFam" id="2.30.38.10:FF:000001">
    <property type="entry name" value="Non-ribosomal peptide synthetase PvdI"/>
    <property type="match status" value="2"/>
</dbReference>
<dbReference type="InterPro" id="IPR010071">
    <property type="entry name" value="AA_adenyl_dom"/>
</dbReference>
<evidence type="ECO:0000256" key="2">
    <source>
        <dbReference type="ARBA" id="ARBA00006432"/>
    </source>
</evidence>
<dbReference type="GO" id="GO:0017000">
    <property type="term" value="P:antibiotic biosynthetic process"/>
    <property type="evidence" value="ECO:0007669"/>
    <property type="project" value="UniProtKB-ARBA"/>
</dbReference>
<dbReference type="InterPro" id="IPR001031">
    <property type="entry name" value="Thioesterase"/>
</dbReference>
<dbReference type="Gene3D" id="3.30.559.10">
    <property type="entry name" value="Chloramphenicol acetyltransferase-like domain"/>
    <property type="match status" value="2"/>
</dbReference>
<dbReference type="GO" id="GO:0031177">
    <property type="term" value="F:phosphopantetheine binding"/>
    <property type="evidence" value="ECO:0007669"/>
    <property type="project" value="InterPro"/>
</dbReference>
<dbReference type="SUPFAM" id="SSF53474">
    <property type="entry name" value="alpha/beta-Hydrolases"/>
    <property type="match status" value="1"/>
</dbReference>
<evidence type="ECO:0000259" key="6">
    <source>
        <dbReference type="PROSITE" id="PS50075"/>
    </source>
</evidence>
<dbReference type="CDD" id="cd19543">
    <property type="entry name" value="DCL_NRPS"/>
    <property type="match status" value="1"/>
</dbReference>
<dbReference type="GO" id="GO:0072330">
    <property type="term" value="P:monocarboxylic acid biosynthetic process"/>
    <property type="evidence" value="ECO:0007669"/>
    <property type="project" value="UniProtKB-ARBA"/>
</dbReference>
<evidence type="ECO:0000256" key="4">
    <source>
        <dbReference type="ARBA" id="ARBA00022553"/>
    </source>
</evidence>
<dbReference type="Pfam" id="PF00975">
    <property type="entry name" value="Thioesterase"/>
    <property type="match status" value="1"/>
</dbReference>
<dbReference type="PANTHER" id="PTHR45527:SF1">
    <property type="entry name" value="FATTY ACID SYNTHASE"/>
    <property type="match status" value="1"/>
</dbReference>
<dbReference type="PROSITE" id="PS00455">
    <property type="entry name" value="AMP_BINDING"/>
    <property type="match status" value="2"/>
</dbReference>
<comment type="similarity">
    <text evidence="2">Belongs to the ATP-dependent AMP-binding enzyme family.</text>
</comment>
<dbReference type="CDD" id="cd12117">
    <property type="entry name" value="A_NRPS_Srf_like"/>
    <property type="match status" value="1"/>
</dbReference>
<dbReference type="InterPro" id="IPR029058">
    <property type="entry name" value="AB_hydrolase_fold"/>
</dbReference>
<dbReference type="NCBIfam" id="NF003417">
    <property type="entry name" value="PRK04813.1"/>
    <property type="match status" value="2"/>
</dbReference>
<protein>
    <submittedName>
        <fullName evidence="7">LpmD</fullName>
    </submittedName>
</protein>
<dbReference type="GO" id="GO:0044550">
    <property type="term" value="P:secondary metabolite biosynthetic process"/>
    <property type="evidence" value="ECO:0007669"/>
    <property type="project" value="UniProtKB-ARBA"/>
</dbReference>
<dbReference type="SUPFAM" id="SSF47336">
    <property type="entry name" value="ACP-like"/>
    <property type="match status" value="2"/>
</dbReference>
<gene>
    <name evidence="7" type="primary">lpmD</name>
</gene>
<comment type="cofactor">
    <cofactor evidence="1">
        <name>pantetheine 4'-phosphate</name>
        <dbReference type="ChEBI" id="CHEBI:47942"/>
    </cofactor>
</comment>
<dbReference type="EMBL" id="HM756254">
    <property type="protein sequence ID" value="AEG64698.1"/>
    <property type="molecule type" value="Genomic_DNA"/>
</dbReference>
<reference evidence="7" key="2">
    <citation type="journal article" date="2011" name="Gene">
        <title>Molecular cloning and identification of the laspartomycin biosynthetic gene cluster from Streptomyces viridochromogenes.</title>
        <authorList>
            <person name="Wang Y."/>
            <person name="Chen Y."/>
            <person name="Shen Q."/>
            <person name="Yin X."/>
        </authorList>
    </citation>
    <scope>NUCLEOTIDE SEQUENCE</scope>
    <source>
        <strain evidence="7">ATCC 29814</strain>
    </source>
</reference>
<dbReference type="Pfam" id="PF00550">
    <property type="entry name" value="PP-binding"/>
    <property type="match status" value="2"/>
</dbReference>
<dbReference type="SMART" id="SM00823">
    <property type="entry name" value="PKS_PP"/>
    <property type="match status" value="2"/>
</dbReference>
<dbReference type="Gene3D" id="3.40.50.1820">
    <property type="entry name" value="alpha/beta hydrolase"/>
    <property type="match status" value="1"/>
</dbReference>
<dbReference type="CDD" id="cd17651">
    <property type="entry name" value="A_NRPS_VisG_like"/>
    <property type="match status" value="1"/>
</dbReference>
<dbReference type="CDD" id="cd19540">
    <property type="entry name" value="LCL_NRPS-like"/>
    <property type="match status" value="1"/>
</dbReference>
<dbReference type="FunFam" id="1.10.1200.10:FF:000016">
    <property type="entry name" value="Non-ribosomal peptide synthase"/>
    <property type="match status" value="2"/>
</dbReference>
<dbReference type="FunFam" id="3.30.300.30:FF:000010">
    <property type="entry name" value="Enterobactin synthetase component F"/>
    <property type="match status" value="2"/>
</dbReference>
<dbReference type="GO" id="GO:0003824">
    <property type="term" value="F:catalytic activity"/>
    <property type="evidence" value="ECO:0007669"/>
    <property type="project" value="InterPro"/>
</dbReference>
<dbReference type="InterPro" id="IPR000873">
    <property type="entry name" value="AMP-dep_synth/lig_dom"/>
</dbReference>
<feature type="compositionally biased region" description="Low complexity" evidence="5">
    <location>
        <begin position="959"/>
        <end position="971"/>
    </location>
</feature>
<dbReference type="Pfam" id="PF00501">
    <property type="entry name" value="AMP-binding"/>
    <property type="match status" value="2"/>
</dbReference>
<dbReference type="NCBIfam" id="TIGR01733">
    <property type="entry name" value="AA-adenyl-dom"/>
    <property type="match status" value="2"/>
</dbReference>
<dbReference type="Pfam" id="PF13193">
    <property type="entry name" value="AMP-binding_C"/>
    <property type="match status" value="2"/>
</dbReference>
<dbReference type="PROSITE" id="PS50075">
    <property type="entry name" value="CARRIER"/>
    <property type="match status" value="2"/>
</dbReference>
<evidence type="ECO:0000256" key="5">
    <source>
        <dbReference type="SAM" id="MobiDB-lite"/>
    </source>
</evidence>
<keyword evidence="3" id="KW-0596">Phosphopantetheine</keyword>
<dbReference type="InterPro" id="IPR020806">
    <property type="entry name" value="PKS_PP-bd"/>
</dbReference>
<dbReference type="Gene3D" id="1.10.1200.10">
    <property type="entry name" value="ACP-like"/>
    <property type="match status" value="1"/>
</dbReference>
<dbReference type="SUPFAM" id="SSF52777">
    <property type="entry name" value="CoA-dependent acyltransferases"/>
    <property type="match status" value="4"/>
</dbReference>
<dbReference type="InterPro" id="IPR006162">
    <property type="entry name" value="Ppantetheine_attach_site"/>
</dbReference>